<dbReference type="Gene3D" id="3.80.10.10">
    <property type="entry name" value="Ribonuclease Inhibitor"/>
    <property type="match status" value="1"/>
</dbReference>
<dbReference type="OrthoDB" id="7783855at2759"/>
<dbReference type="EMBL" id="JADBJN010000004">
    <property type="protein sequence ID" value="KAG5667825.1"/>
    <property type="molecule type" value="Genomic_DNA"/>
</dbReference>
<dbReference type="PANTHER" id="PTHR24366:SF96">
    <property type="entry name" value="LEUCINE RICH REPEAT CONTAINING 53"/>
    <property type="match status" value="1"/>
</dbReference>
<dbReference type="Pfam" id="PF13855">
    <property type="entry name" value="LRR_8"/>
    <property type="match status" value="1"/>
</dbReference>
<dbReference type="PANTHER" id="PTHR24366">
    <property type="entry name" value="IG(IMMUNOGLOBULIN) AND LRR(LEUCINE RICH REPEAT) DOMAINS"/>
    <property type="match status" value="1"/>
</dbReference>
<comment type="caution">
    <text evidence="4">The sequence shown here is derived from an EMBL/GenBank/DDBJ whole genome shotgun (WGS) entry which is preliminary data.</text>
</comment>
<dbReference type="SUPFAM" id="SSF52058">
    <property type="entry name" value="L domain-like"/>
    <property type="match status" value="1"/>
</dbReference>
<name>A0A9J6BD67_POLVA</name>
<evidence type="ECO:0000256" key="3">
    <source>
        <dbReference type="SAM" id="SignalP"/>
    </source>
</evidence>
<keyword evidence="2" id="KW-0677">Repeat</keyword>
<evidence type="ECO:0000313" key="4">
    <source>
        <dbReference type="EMBL" id="KAG5667825.1"/>
    </source>
</evidence>
<dbReference type="AlphaFoldDB" id="A0A9J6BD67"/>
<dbReference type="InterPro" id="IPR001611">
    <property type="entry name" value="Leu-rich_rpt"/>
</dbReference>
<sequence length="216" mass="25513">MKVKILFLLILVSKKLKVTAITIECLYGSTHWWQSDETYKECKVKNVMIFDGSQVNIEDVQDSNHSNWDNNQINAIHIETAPNMYYFPSGMKTVFKNLIQIAITGSKLVKIKNKDLEVFPELKNLYLNSNAIEFIVGPLFKFNLELEIIDLSYNKISLYDYRTFEQLPKLRFLDLRENICKYLSFEITREKVIEMVQNMEKNYCQIAPNNFNDEYY</sequence>
<protein>
    <submittedName>
        <fullName evidence="4">Uncharacterized protein</fullName>
    </submittedName>
</protein>
<dbReference type="InterPro" id="IPR032675">
    <property type="entry name" value="LRR_dom_sf"/>
</dbReference>
<dbReference type="Proteomes" id="UP001107558">
    <property type="component" value="Chromosome 4"/>
</dbReference>
<proteinExistence type="predicted"/>
<evidence type="ECO:0000313" key="5">
    <source>
        <dbReference type="Proteomes" id="UP001107558"/>
    </source>
</evidence>
<feature type="signal peptide" evidence="3">
    <location>
        <begin position="1"/>
        <end position="20"/>
    </location>
</feature>
<keyword evidence="1" id="KW-0433">Leucine-rich repeat</keyword>
<accession>A0A9J6BD67</accession>
<gene>
    <name evidence="4" type="ORF">PVAND_015794</name>
</gene>
<feature type="chain" id="PRO_5039887717" evidence="3">
    <location>
        <begin position="21"/>
        <end position="216"/>
    </location>
</feature>
<keyword evidence="3" id="KW-0732">Signal</keyword>
<evidence type="ECO:0000256" key="2">
    <source>
        <dbReference type="ARBA" id="ARBA00022737"/>
    </source>
</evidence>
<evidence type="ECO:0000256" key="1">
    <source>
        <dbReference type="ARBA" id="ARBA00022614"/>
    </source>
</evidence>
<reference evidence="4" key="1">
    <citation type="submission" date="2021-03" db="EMBL/GenBank/DDBJ databases">
        <title>Chromosome level genome of the anhydrobiotic midge Polypedilum vanderplanki.</title>
        <authorList>
            <person name="Yoshida Y."/>
            <person name="Kikawada T."/>
            <person name="Gusev O."/>
        </authorList>
    </citation>
    <scope>NUCLEOTIDE SEQUENCE</scope>
    <source>
        <strain evidence="4">NIAS01</strain>
        <tissue evidence="4">Whole body or cell culture</tissue>
    </source>
</reference>
<organism evidence="4 5">
    <name type="scientific">Polypedilum vanderplanki</name>
    <name type="common">Sleeping chironomid midge</name>
    <dbReference type="NCBI Taxonomy" id="319348"/>
    <lineage>
        <taxon>Eukaryota</taxon>
        <taxon>Metazoa</taxon>
        <taxon>Ecdysozoa</taxon>
        <taxon>Arthropoda</taxon>
        <taxon>Hexapoda</taxon>
        <taxon>Insecta</taxon>
        <taxon>Pterygota</taxon>
        <taxon>Neoptera</taxon>
        <taxon>Endopterygota</taxon>
        <taxon>Diptera</taxon>
        <taxon>Nematocera</taxon>
        <taxon>Chironomoidea</taxon>
        <taxon>Chironomidae</taxon>
        <taxon>Chironominae</taxon>
        <taxon>Polypedilum</taxon>
        <taxon>Polypedilum</taxon>
    </lineage>
</organism>
<keyword evidence="5" id="KW-1185">Reference proteome</keyword>